<comment type="caution">
    <text evidence="1">The sequence shown here is derived from an EMBL/GenBank/DDBJ whole genome shotgun (WGS) entry which is preliminary data.</text>
</comment>
<dbReference type="AlphaFoldDB" id="A0AAE0YY93"/>
<proteinExistence type="predicted"/>
<keyword evidence="2" id="KW-1185">Reference proteome</keyword>
<dbReference type="Proteomes" id="UP001283361">
    <property type="component" value="Unassembled WGS sequence"/>
</dbReference>
<name>A0AAE0YY93_9GAST</name>
<gene>
    <name evidence="1" type="ORF">RRG08_062635</name>
</gene>
<evidence type="ECO:0000313" key="2">
    <source>
        <dbReference type="Proteomes" id="UP001283361"/>
    </source>
</evidence>
<evidence type="ECO:0000313" key="1">
    <source>
        <dbReference type="EMBL" id="KAK3759488.1"/>
    </source>
</evidence>
<protein>
    <submittedName>
        <fullName evidence="1">Uncharacterized protein</fullName>
    </submittedName>
</protein>
<accession>A0AAE0YY93</accession>
<organism evidence="1 2">
    <name type="scientific">Elysia crispata</name>
    <name type="common">lettuce slug</name>
    <dbReference type="NCBI Taxonomy" id="231223"/>
    <lineage>
        <taxon>Eukaryota</taxon>
        <taxon>Metazoa</taxon>
        <taxon>Spiralia</taxon>
        <taxon>Lophotrochozoa</taxon>
        <taxon>Mollusca</taxon>
        <taxon>Gastropoda</taxon>
        <taxon>Heterobranchia</taxon>
        <taxon>Euthyneura</taxon>
        <taxon>Panpulmonata</taxon>
        <taxon>Sacoglossa</taxon>
        <taxon>Placobranchoidea</taxon>
        <taxon>Plakobranchidae</taxon>
        <taxon>Elysia</taxon>
    </lineage>
</organism>
<sequence>MATADIAQMRLNPRTAVGLLLWDDCDYSKMDSRAEGYLVVQVYGGLVDSPGYDNTLRKENIRLESRTSRVGATDSSTGPLEDGCVATLQECYFDLQFHQQKY</sequence>
<dbReference type="EMBL" id="JAWDGP010005120">
    <property type="protein sequence ID" value="KAK3759488.1"/>
    <property type="molecule type" value="Genomic_DNA"/>
</dbReference>
<reference evidence="1" key="1">
    <citation type="journal article" date="2023" name="G3 (Bethesda)">
        <title>A reference genome for the long-term kleptoplast-retaining sea slug Elysia crispata morphotype clarki.</title>
        <authorList>
            <person name="Eastman K.E."/>
            <person name="Pendleton A.L."/>
            <person name="Shaikh M.A."/>
            <person name="Suttiyut T."/>
            <person name="Ogas R."/>
            <person name="Tomko P."/>
            <person name="Gavelis G."/>
            <person name="Widhalm J.R."/>
            <person name="Wisecaver J.H."/>
        </authorList>
    </citation>
    <scope>NUCLEOTIDE SEQUENCE</scope>
    <source>
        <strain evidence="1">ECLA1</strain>
    </source>
</reference>